<name>A0A078AQN7_STYLE</name>
<evidence type="ECO:0000313" key="2">
    <source>
        <dbReference type="EMBL" id="CDW83557.1"/>
    </source>
</evidence>
<gene>
    <name evidence="2" type="primary">Contig17882.g19007</name>
    <name evidence="2" type="ORF">STYLEM_12605</name>
</gene>
<dbReference type="EMBL" id="CCKQ01011957">
    <property type="protein sequence ID" value="CDW83557.1"/>
    <property type="molecule type" value="Genomic_DNA"/>
</dbReference>
<sequence length="143" mass="17474">MTIFNSQDHLNDNSRSSKFWPISDKRPLRLDEDLESQYNEHLSRTTSEKPGHDYLDQQKQKVRQYLAKRAKEIHDIDEKMPERKISQTKESHENDYKNPKFQEAHLIDQNQQDKYRPGDQDKENEQTKEKERERQYIEDRREK</sequence>
<accession>A0A078AQN7</accession>
<feature type="compositionally biased region" description="Basic and acidic residues" evidence="1">
    <location>
        <begin position="69"/>
        <end position="143"/>
    </location>
</feature>
<feature type="compositionally biased region" description="Polar residues" evidence="1">
    <location>
        <begin position="1"/>
        <end position="17"/>
    </location>
</feature>
<organism evidence="2 3">
    <name type="scientific">Stylonychia lemnae</name>
    <name type="common">Ciliate</name>
    <dbReference type="NCBI Taxonomy" id="5949"/>
    <lineage>
        <taxon>Eukaryota</taxon>
        <taxon>Sar</taxon>
        <taxon>Alveolata</taxon>
        <taxon>Ciliophora</taxon>
        <taxon>Intramacronucleata</taxon>
        <taxon>Spirotrichea</taxon>
        <taxon>Stichotrichia</taxon>
        <taxon>Sporadotrichida</taxon>
        <taxon>Oxytrichidae</taxon>
        <taxon>Stylonychinae</taxon>
        <taxon>Stylonychia</taxon>
    </lineage>
</organism>
<dbReference type="AlphaFoldDB" id="A0A078AQN7"/>
<dbReference type="InParanoid" id="A0A078AQN7"/>
<feature type="region of interest" description="Disordered" evidence="1">
    <location>
        <begin position="1"/>
        <end position="143"/>
    </location>
</feature>
<evidence type="ECO:0000256" key="1">
    <source>
        <dbReference type="SAM" id="MobiDB-lite"/>
    </source>
</evidence>
<dbReference type="Proteomes" id="UP000039865">
    <property type="component" value="Unassembled WGS sequence"/>
</dbReference>
<protein>
    <submittedName>
        <fullName evidence="2">Uncharacterized protein</fullName>
    </submittedName>
</protein>
<feature type="compositionally biased region" description="Basic and acidic residues" evidence="1">
    <location>
        <begin position="41"/>
        <end position="59"/>
    </location>
</feature>
<proteinExistence type="predicted"/>
<evidence type="ECO:0000313" key="3">
    <source>
        <dbReference type="Proteomes" id="UP000039865"/>
    </source>
</evidence>
<reference evidence="2 3" key="1">
    <citation type="submission" date="2014-06" db="EMBL/GenBank/DDBJ databases">
        <authorList>
            <person name="Swart Estienne"/>
        </authorList>
    </citation>
    <scope>NUCLEOTIDE SEQUENCE [LARGE SCALE GENOMIC DNA]</scope>
    <source>
        <strain evidence="2 3">130c</strain>
    </source>
</reference>
<keyword evidence="3" id="KW-1185">Reference proteome</keyword>